<keyword evidence="4 5" id="KW-0949">S-adenosyl-L-methionine</keyword>
<dbReference type="SUPFAM" id="SSF53335">
    <property type="entry name" value="S-adenosyl-L-methionine-dependent methyltransferases"/>
    <property type="match status" value="1"/>
</dbReference>
<feature type="binding site" evidence="6">
    <location>
        <position position="117"/>
    </location>
    <ligand>
        <name>S-adenosyl-L-methionine</name>
        <dbReference type="ChEBI" id="CHEBI:59789"/>
    </ligand>
</feature>
<feature type="domain" description="CheR-type methyltransferase" evidence="7">
    <location>
        <begin position="5"/>
        <end position="274"/>
    </location>
</feature>
<feature type="binding site" evidence="6">
    <location>
        <begin position="200"/>
        <end position="201"/>
    </location>
    <ligand>
        <name>S-adenosyl-L-methionine</name>
        <dbReference type="ChEBI" id="CHEBI:59789"/>
    </ligand>
</feature>
<evidence type="ECO:0000259" key="7">
    <source>
        <dbReference type="PROSITE" id="PS50123"/>
    </source>
</evidence>
<dbReference type="Proteomes" id="UP000242999">
    <property type="component" value="Unassembled WGS sequence"/>
</dbReference>
<dbReference type="InterPro" id="IPR026024">
    <property type="entry name" value="Chemotaxis_MeTrfase_CheR"/>
</dbReference>
<organism evidence="8 9">
    <name type="scientific">Allopseudospirillum japonicum</name>
    <dbReference type="NCBI Taxonomy" id="64971"/>
    <lineage>
        <taxon>Bacteria</taxon>
        <taxon>Pseudomonadati</taxon>
        <taxon>Pseudomonadota</taxon>
        <taxon>Gammaproteobacteria</taxon>
        <taxon>Oceanospirillales</taxon>
        <taxon>Oceanospirillaceae</taxon>
        <taxon>Allopseudospirillum</taxon>
    </lineage>
</organism>
<dbReference type="InterPro" id="IPR022642">
    <property type="entry name" value="CheR_C"/>
</dbReference>
<dbReference type="STRING" id="64971.SAMN05421831_10589"/>
<dbReference type="EC" id="2.1.1.80" evidence="5"/>
<dbReference type="SMART" id="SM00138">
    <property type="entry name" value="MeTrc"/>
    <property type="match status" value="1"/>
</dbReference>
<dbReference type="InterPro" id="IPR022641">
    <property type="entry name" value="CheR_N"/>
</dbReference>
<dbReference type="RefSeq" id="WP_093309172.1">
    <property type="nucleotide sequence ID" value="NZ_FNYH01000005.1"/>
</dbReference>
<dbReference type="InterPro" id="IPR050903">
    <property type="entry name" value="Bact_Chemotaxis_MeTrfase"/>
</dbReference>
<dbReference type="AlphaFoldDB" id="A0A1H6S980"/>
<keyword evidence="3 5" id="KW-0808">Transferase</keyword>
<evidence type="ECO:0000256" key="3">
    <source>
        <dbReference type="ARBA" id="ARBA00022679"/>
    </source>
</evidence>
<keyword evidence="9" id="KW-1185">Reference proteome</keyword>
<comment type="function">
    <text evidence="5">Methylation of the membrane-bound methyl-accepting chemotaxis proteins (MCP) to form gamma-glutamyl methyl ester residues in MCP.</text>
</comment>
<dbReference type="Gene3D" id="3.40.50.150">
    <property type="entry name" value="Vaccinia Virus protein VP39"/>
    <property type="match status" value="1"/>
</dbReference>
<dbReference type="GO" id="GO:0032259">
    <property type="term" value="P:methylation"/>
    <property type="evidence" value="ECO:0007669"/>
    <property type="project" value="UniProtKB-KW"/>
</dbReference>
<comment type="catalytic activity">
    <reaction evidence="1 5">
        <text>L-glutamyl-[protein] + S-adenosyl-L-methionine = [protein]-L-glutamate 5-O-methyl ester + S-adenosyl-L-homocysteine</text>
        <dbReference type="Rhea" id="RHEA:24452"/>
        <dbReference type="Rhea" id="RHEA-COMP:10208"/>
        <dbReference type="Rhea" id="RHEA-COMP:10311"/>
        <dbReference type="ChEBI" id="CHEBI:29973"/>
        <dbReference type="ChEBI" id="CHEBI:57856"/>
        <dbReference type="ChEBI" id="CHEBI:59789"/>
        <dbReference type="ChEBI" id="CHEBI:82795"/>
        <dbReference type="EC" id="2.1.1.80"/>
    </reaction>
</comment>
<dbReference type="PRINTS" id="PR00996">
    <property type="entry name" value="CHERMTFRASE"/>
</dbReference>
<evidence type="ECO:0000256" key="4">
    <source>
        <dbReference type="ARBA" id="ARBA00022691"/>
    </source>
</evidence>
<dbReference type="Pfam" id="PF03705">
    <property type="entry name" value="CheR_N"/>
    <property type="match status" value="1"/>
</dbReference>
<dbReference type="InterPro" id="IPR000780">
    <property type="entry name" value="CheR_MeTrfase"/>
</dbReference>
<gene>
    <name evidence="8" type="ORF">SAMN05421831_10589</name>
</gene>
<dbReference type="PROSITE" id="PS50123">
    <property type="entry name" value="CHER"/>
    <property type="match status" value="1"/>
</dbReference>
<dbReference type="Pfam" id="PF01739">
    <property type="entry name" value="CheR"/>
    <property type="match status" value="1"/>
</dbReference>
<dbReference type="InterPro" id="IPR029063">
    <property type="entry name" value="SAM-dependent_MTases_sf"/>
</dbReference>
<dbReference type="PANTHER" id="PTHR24422:SF19">
    <property type="entry name" value="CHEMOTAXIS PROTEIN METHYLTRANSFERASE"/>
    <property type="match status" value="1"/>
</dbReference>
<dbReference type="SUPFAM" id="SSF47757">
    <property type="entry name" value="Chemotaxis receptor methyltransferase CheR, N-terminal domain"/>
    <property type="match status" value="1"/>
</dbReference>
<evidence type="ECO:0000256" key="5">
    <source>
        <dbReference type="PIRNR" id="PIRNR000410"/>
    </source>
</evidence>
<feature type="binding site" evidence="6">
    <location>
        <position position="82"/>
    </location>
    <ligand>
        <name>S-adenosyl-L-methionine</name>
        <dbReference type="ChEBI" id="CHEBI:59789"/>
    </ligand>
</feature>
<dbReference type="PIRSF" id="PIRSF000410">
    <property type="entry name" value="CheR"/>
    <property type="match status" value="1"/>
</dbReference>
<name>A0A1H6S980_9GAMM</name>
<feature type="binding site" evidence="6">
    <location>
        <position position="86"/>
    </location>
    <ligand>
        <name>S-adenosyl-L-methionine</name>
        <dbReference type="ChEBI" id="CHEBI:59789"/>
    </ligand>
</feature>
<evidence type="ECO:0000313" key="9">
    <source>
        <dbReference type="Proteomes" id="UP000242999"/>
    </source>
</evidence>
<protein>
    <recommendedName>
        <fullName evidence="5">Chemotaxis protein methyltransferase</fullName>
        <ecNumber evidence="5">2.1.1.80</ecNumber>
    </recommendedName>
</protein>
<dbReference type="GO" id="GO:0008983">
    <property type="term" value="F:protein-glutamate O-methyltransferase activity"/>
    <property type="evidence" value="ECO:0007669"/>
    <property type="project" value="UniProtKB-EC"/>
</dbReference>
<keyword evidence="2 5" id="KW-0489">Methyltransferase</keyword>
<reference evidence="9" key="1">
    <citation type="submission" date="2016-10" db="EMBL/GenBank/DDBJ databases">
        <authorList>
            <person name="Varghese N."/>
            <person name="Submissions S."/>
        </authorList>
    </citation>
    <scope>NUCLEOTIDE SEQUENCE [LARGE SCALE GENOMIC DNA]</scope>
    <source>
        <strain evidence="9">DSM 7165</strain>
    </source>
</reference>
<feature type="binding site" evidence="6">
    <location>
        <position position="142"/>
    </location>
    <ligand>
        <name>S-adenosyl-L-methionine</name>
        <dbReference type="ChEBI" id="CHEBI:59789"/>
    </ligand>
</feature>
<sequence length="278" mass="32347">MSTASKSREFHFTLKDFHYVRDLIYREAGIVLVDAKADLVYTRLSRRLRVLNIHTFSQYIEFLNKNPQELETFINALTTNLTSFFREAHHFELLKNYFTQWKSPIRIWCTASSTGEEAYSLAMTAMEYFGTYQPPVEILASDIDTDVLRKAAAGIYAFDRISDLDEARRKRFFLKGCDKNLGKVKVRRALKDLVKFQKINLLAPQWPIQGPFHAIFCRNVMIYFDKPTQYKILAGFHPLLTHDGVLFAGHSESFHHATDLFQLVSRTVYRPILGRIHV</sequence>
<dbReference type="OrthoDB" id="9816309at2"/>
<evidence type="ECO:0000256" key="2">
    <source>
        <dbReference type="ARBA" id="ARBA00022603"/>
    </source>
</evidence>
<feature type="binding site" evidence="6">
    <location>
        <begin position="218"/>
        <end position="219"/>
    </location>
    <ligand>
        <name>S-adenosyl-L-methionine</name>
        <dbReference type="ChEBI" id="CHEBI:59789"/>
    </ligand>
</feature>
<feature type="binding site" evidence="6">
    <location>
        <position position="80"/>
    </location>
    <ligand>
        <name>S-adenosyl-L-methionine</name>
        <dbReference type="ChEBI" id="CHEBI:59789"/>
    </ligand>
</feature>
<evidence type="ECO:0000256" key="1">
    <source>
        <dbReference type="ARBA" id="ARBA00001541"/>
    </source>
</evidence>
<dbReference type="EMBL" id="FNYH01000005">
    <property type="protein sequence ID" value="SEI60560.1"/>
    <property type="molecule type" value="Genomic_DNA"/>
</dbReference>
<proteinExistence type="predicted"/>
<accession>A0A1H6S980</accession>
<dbReference type="Gene3D" id="1.10.155.10">
    <property type="entry name" value="Chemotaxis receptor methyltransferase CheR, N-terminal domain"/>
    <property type="match status" value="1"/>
</dbReference>
<evidence type="ECO:0000313" key="8">
    <source>
        <dbReference type="EMBL" id="SEI60560.1"/>
    </source>
</evidence>
<dbReference type="PANTHER" id="PTHR24422">
    <property type="entry name" value="CHEMOTAXIS PROTEIN METHYLTRANSFERASE"/>
    <property type="match status" value="1"/>
</dbReference>
<dbReference type="InterPro" id="IPR036804">
    <property type="entry name" value="CheR_N_sf"/>
</dbReference>
<evidence type="ECO:0000256" key="6">
    <source>
        <dbReference type="PIRSR" id="PIRSR000410-1"/>
    </source>
</evidence>